<dbReference type="GO" id="GO:0000981">
    <property type="term" value="F:DNA-binding transcription factor activity, RNA polymerase II-specific"/>
    <property type="evidence" value="ECO:0007669"/>
    <property type="project" value="InterPro"/>
</dbReference>
<dbReference type="GO" id="GO:0008270">
    <property type="term" value="F:zinc ion binding"/>
    <property type="evidence" value="ECO:0007669"/>
    <property type="project" value="InterPro"/>
</dbReference>
<dbReference type="EMBL" id="JAGMUU010000008">
    <property type="protein sequence ID" value="KAH7147186.1"/>
    <property type="molecule type" value="Genomic_DNA"/>
</dbReference>
<comment type="caution">
    <text evidence="7">The sequence shown here is derived from an EMBL/GenBank/DDBJ whole genome shotgun (WGS) entry which is preliminary data.</text>
</comment>
<dbReference type="InterPro" id="IPR050815">
    <property type="entry name" value="TF_fung"/>
</dbReference>
<dbReference type="Pfam" id="PF04082">
    <property type="entry name" value="Fungal_trans"/>
    <property type="match status" value="1"/>
</dbReference>
<reference evidence="7" key="1">
    <citation type="journal article" date="2021" name="Nat. Commun.">
        <title>Genetic determinants of endophytism in the Arabidopsis root mycobiome.</title>
        <authorList>
            <person name="Mesny F."/>
            <person name="Miyauchi S."/>
            <person name="Thiergart T."/>
            <person name="Pickel B."/>
            <person name="Atanasova L."/>
            <person name="Karlsson M."/>
            <person name="Huettel B."/>
            <person name="Barry K.W."/>
            <person name="Haridas S."/>
            <person name="Chen C."/>
            <person name="Bauer D."/>
            <person name="Andreopoulos W."/>
            <person name="Pangilinan J."/>
            <person name="LaButti K."/>
            <person name="Riley R."/>
            <person name="Lipzen A."/>
            <person name="Clum A."/>
            <person name="Drula E."/>
            <person name="Henrissat B."/>
            <person name="Kohler A."/>
            <person name="Grigoriev I.V."/>
            <person name="Martin F.M."/>
            <person name="Hacquard S."/>
        </authorList>
    </citation>
    <scope>NUCLEOTIDE SEQUENCE</scope>
    <source>
        <strain evidence="7">MPI-CAGE-AT-0021</strain>
    </source>
</reference>
<dbReference type="OrthoDB" id="3862662at2759"/>
<evidence type="ECO:0000256" key="5">
    <source>
        <dbReference type="ARBA" id="ARBA00023242"/>
    </source>
</evidence>
<dbReference type="GO" id="GO:0005634">
    <property type="term" value="C:nucleus"/>
    <property type="evidence" value="ECO:0007669"/>
    <property type="project" value="UniProtKB-SubCell"/>
</dbReference>
<evidence type="ECO:0000256" key="3">
    <source>
        <dbReference type="ARBA" id="ARBA00023015"/>
    </source>
</evidence>
<dbReference type="AlphaFoldDB" id="A0A9P9EXZ2"/>
<dbReference type="SMART" id="SM00066">
    <property type="entry name" value="GAL4"/>
    <property type="match status" value="1"/>
</dbReference>
<keyword evidence="4" id="KW-0804">Transcription</keyword>
<dbReference type="InterPro" id="IPR007219">
    <property type="entry name" value="XnlR_reg_dom"/>
</dbReference>
<dbReference type="GO" id="GO:0006351">
    <property type="term" value="P:DNA-templated transcription"/>
    <property type="evidence" value="ECO:0007669"/>
    <property type="project" value="InterPro"/>
</dbReference>
<sequence length="488" mass="54814">MPESKEVPNACSPCSARKRRCDRVMPICGWCARRNDPCYYVDHNNKQDLPGFPEKGFRLLFQQGRAAGPDSGCSKDLDSSLTAHLLDTLHQLTLDLGDMTECFLLFVQPWMPIIHPATLRQKVLTLRGAPSAELACFLLHILLVNPPSSLPSLRAFLPVLYEDCKSLFYLLQARRRDRLLTIQSGLLLAVYEQGHCSSSDAYISLASCASLAHVMRLGQPFDGTASANDESREDRRRVWWALYFLDRLNYYSDKKTARIPLLRNAQMGDCLPGNDELWGYSDGWTRSAPSTVPSIPGKGLMAIISAFGELIQAINTMECVLQLTRELSIRPETLVDQKSWKLDLLIQQKIHNSLTYSKPLHHQYMVVALDLMALIELHEKRLVCFSRQSDPSSIRESSAAALEMALNIFGELMKVDDNSKILEIDRMPVTAAVLFEKMASVVILLESQHSRNIEDAVQALTRAMERASKRWGVIGETASHIRAARVSL</sequence>
<evidence type="ECO:0000256" key="2">
    <source>
        <dbReference type="ARBA" id="ARBA00022723"/>
    </source>
</evidence>
<comment type="subcellular location">
    <subcellularLocation>
        <location evidence="1">Nucleus</location>
    </subcellularLocation>
</comment>
<dbReference type="PANTHER" id="PTHR47338:SF20">
    <property type="entry name" value="ZN(II)2CYS6 TRANSCRIPTION FACTOR (EUROFUNG)"/>
    <property type="match status" value="1"/>
</dbReference>
<name>A0A9P9EXZ2_9HYPO</name>
<keyword evidence="8" id="KW-1185">Reference proteome</keyword>
<evidence type="ECO:0000256" key="4">
    <source>
        <dbReference type="ARBA" id="ARBA00023163"/>
    </source>
</evidence>
<keyword evidence="2" id="KW-0479">Metal-binding</keyword>
<keyword evidence="5" id="KW-0539">Nucleus</keyword>
<accession>A0A9P9EXZ2</accession>
<evidence type="ECO:0000259" key="6">
    <source>
        <dbReference type="PROSITE" id="PS50048"/>
    </source>
</evidence>
<feature type="domain" description="Zn(2)-C6 fungal-type" evidence="6">
    <location>
        <begin position="10"/>
        <end position="40"/>
    </location>
</feature>
<dbReference type="CDD" id="cd12148">
    <property type="entry name" value="fungal_TF_MHR"/>
    <property type="match status" value="1"/>
</dbReference>
<gene>
    <name evidence="7" type="ORF">B0J13DRAFT_675070</name>
</gene>
<dbReference type="PROSITE" id="PS00463">
    <property type="entry name" value="ZN2_CY6_FUNGAL_1"/>
    <property type="match status" value="1"/>
</dbReference>
<protein>
    <recommendedName>
        <fullName evidence="6">Zn(2)-C6 fungal-type domain-containing protein</fullName>
    </recommendedName>
</protein>
<proteinExistence type="predicted"/>
<dbReference type="Pfam" id="PF00172">
    <property type="entry name" value="Zn_clus"/>
    <property type="match status" value="1"/>
</dbReference>
<dbReference type="Proteomes" id="UP000717696">
    <property type="component" value="Unassembled WGS sequence"/>
</dbReference>
<dbReference type="Gene3D" id="4.10.240.10">
    <property type="entry name" value="Zn(2)-C6 fungal-type DNA-binding domain"/>
    <property type="match status" value="1"/>
</dbReference>
<dbReference type="SUPFAM" id="SSF57701">
    <property type="entry name" value="Zn2/Cys6 DNA-binding domain"/>
    <property type="match status" value="1"/>
</dbReference>
<organism evidence="7 8">
    <name type="scientific">Dactylonectria estremocensis</name>
    <dbReference type="NCBI Taxonomy" id="1079267"/>
    <lineage>
        <taxon>Eukaryota</taxon>
        <taxon>Fungi</taxon>
        <taxon>Dikarya</taxon>
        <taxon>Ascomycota</taxon>
        <taxon>Pezizomycotina</taxon>
        <taxon>Sordariomycetes</taxon>
        <taxon>Hypocreomycetidae</taxon>
        <taxon>Hypocreales</taxon>
        <taxon>Nectriaceae</taxon>
        <taxon>Dactylonectria</taxon>
    </lineage>
</organism>
<dbReference type="PANTHER" id="PTHR47338">
    <property type="entry name" value="ZN(II)2CYS6 TRANSCRIPTION FACTOR (EUROFUNG)-RELATED"/>
    <property type="match status" value="1"/>
</dbReference>
<evidence type="ECO:0000313" key="8">
    <source>
        <dbReference type="Proteomes" id="UP000717696"/>
    </source>
</evidence>
<dbReference type="PROSITE" id="PS50048">
    <property type="entry name" value="ZN2_CY6_FUNGAL_2"/>
    <property type="match status" value="1"/>
</dbReference>
<keyword evidence="3" id="KW-0805">Transcription regulation</keyword>
<dbReference type="GO" id="GO:0003677">
    <property type="term" value="F:DNA binding"/>
    <property type="evidence" value="ECO:0007669"/>
    <property type="project" value="InterPro"/>
</dbReference>
<dbReference type="CDD" id="cd00067">
    <property type="entry name" value="GAL4"/>
    <property type="match status" value="1"/>
</dbReference>
<dbReference type="InterPro" id="IPR001138">
    <property type="entry name" value="Zn2Cys6_DnaBD"/>
</dbReference>
<dbReference type="InterPro" id="IPR036864">
    <property type="entry name" value="Zn2-C6_fun-type_DNA-bd_sf"/>
</dbReference>
<evidence type="ECO:0000313" key="7">
    <source>
        <dbReference type="EMBL" id="KAH7147186.1"/>
    </source>
</evidence>
<evidence type="ECO:0000256" key="1">
    <source>
        <dbReference type="ARBA" id="ARBA00004123"/>
    </source>
</evidence>